<sequence>MFQLRTILLGTLAFSVPITVQSDEWFDKNTPLTQAHQHLLNNDLQAMFDSLVEVWQLEQNRNIKSHLNNILIQSLTTDCGKGLDKRPLPEWLKSITINRQDIQSPGRDAYRVAVDVTSINTLDSIELTEWVDRPISNVNSLDSYNNGKDWKELRYVKRYDLNSKLSMGLYRLDITASDQQSWSAWVIIGEPKARQVVRWASKDEWQIEKKALLNPYCPLPELNVSLYDYVDGQYSKLWSKSYVSEYPNSLEVTNLSSDRYVLAVTMTSQRWQGPITIEQSQVISKTYDVSVDE</sequence>
<reference evidence="1" key="1">
    <citation type="submission" date="2022-02" db="EMBL/GenBank/DDBJ databases">
        <title>Emergence and expansion in Europe of a Vibrio aestuarianus clonal complex pathogenic for oysters.</title>
        <authorList>
            <person name="Mesnil A."/>
            <person name="Travers M.-A."/>
        </authorList>
    </citation>
    <scope>NUCLEOTIDE SEQUENCE</scope>
    <source>
        <strain evidence="1">U29</strain>
    </source>
</reference>
<name>A0AAX3UAK5_9VIBR</name>
<dbReference type="InterPro" id="IPR021290">
    <property type="entry name" value="DUF2861"/>
</dbReference>
<accession>A0AAX3UAK5</accession>
<dbReference type="Pfam" id="PF11060">
    <property type="entry name" value="DUF2861"/>
    <property type="match status" value="1"/>
</dbReference>
<evidence type="ECO:0000313" key="1">
    <source>
        <dbReference type="EMBL" id="WGK83979.1"/>
    </source>
</evidence>
<organism evidence="1 2">
    <name type="scientific">Vibrio aestuarianus</name>
    <dbReference type="NCBI Taxonomy" id="28171"/>
    <lineage>
        <taxon>Bacteria</taxon>
        <taxon>Pseudomonadati</taxon>
        <taxon>Pseudomonadota</taxon>
        <taxon>Gammaproteobacteria</taxon>
        <taxon>Vibrionales</taxon>
        <taxon>Vibrionaceae</taxon>
        <taxon>Vibrio</taxon>
    </lineage>
</organism>
<gene>
    <name evidence="1" type="ORF">PYE51_16430</name>
</gene>
<dbReference type="Proteomes" id="UP001239257">
    <property type="component" value="Chromosome 2"/>
</dbReference>
<protein>
    <submittedName>
        <fullName evidence="1">DUF2861 family protein</fullName>
    </submittedName>
</protein>
<dbReference type="EMBL" id="CP118710">
    <property type="protein sequence ID" value="WGK83979.1"/>
    <property type="molecule type" value="Genomic_DNA"/>
</dbReference>
<dbReference type="AlphaFoldDB" id="A0AAX3UAK5"/>
<proteinExistence type="predicted"/>
<evidence type="ECO:0000313" key="2">
    <source>
        <dbReference type="Proteomes" id="UP001239257"/>
    </source>
</evidence>
<dbReference type="RefSeq" id="WP_301067936.1">
    <property type="nucleotide sequence ID" value="NZ_CP118710.1"/>
</dbReference>